<protein>
    <recommendedName>
        <fullName evidence="2">Xylose isomerase-like TIM barrel domain-containing protein</fullName>
    </recommendedName>
</protein>
<dbReference type="Pfam" id="PF01261">
    <property type="entry name" value="AP_endonuc_2"/>
    <property type="match status" value="1"/>
</dbReference>
<evidence type="ECO:0000313" key="4">
    <source>
        <dbReference type="Proteomes" id="UP000065220"/>
    </source>
</evidence>
<organism evidence="3 4">
    <name type="scientific">Actinomyces radicidentis</name>
    <dbReference type="NCBI Taxonomy" id="111015"/>
    <lineage>
        <taxon>Bacteria</taxon>
        <taxon>Bacillati</taxon>
        <taxon>Actinomycetota</taxon>
        <taxon>Actinomycetes</taxon>
        <taxon>Actinomycetales</taxon>
        <taxon>Actinomycetaceae</taxon>
        <taxon>Actinomyces</taxon>
    </lineage>
</organism>
<dbReference type="InterPro" id="IPR050312">
    <property type="entry name" value="IolE/XylAMocC-like"/>
</dbReference>
<proteinExistence type="predicted"/>
<gene>
    <name evidence="3" type="ORF">AXF14_08070</name>
</gene>
<dbReference type="KEGG" id="ard:AXF14_08070"/>
<evidence type="ECO:0000313" key="3">
    <source>
        <dbReference type="EMBL" id="AMD87545.1"/>
    </source>
</evidence>
<dbReference type="PANTHER" id="PTHR12110:SF47">
    <property type="match status" value="1"/>
</dbReference>
<dbReference type="InterPro" id="IPR013022">
    <property type="entry name" value="Xyl_isomerase-like_TIM-brl"/>
</dbReference>
<dbReference type="Proteomes" id="UP000065220">
    <property type="component" value="Chromosome"/>
</dbReference>
<sequence length="291" mass="31472">MSETVHVPVGLSTSSWTLGDCEGAFAAAAELGYDGVEIMVWSEKATQSAEDLLAFSEERGQPVLAIHAPTLLLTRSVFGTNPWDKVDRSIELAQAVGAPSVVLHPPFFWQARYAAEFVEGVQTRELATGTHLCVENMFTWRPRQAHSSRDFQAYSPTWDPVGQGYLSTTLDLSHAATSGSDGLAMARALGPTLRHLHLTDGVPGFRDAHLLPGQGDQDCAGVLGHLAATGFAERGGQVVVEVNVRGMSDDERHEGLASALAYAREHLEGEGDTDSVHVPEPTRRRYQREDA</sequence>
<dbReference type="EMBL" id="CP014228">
    <property type="protein sequence ID" value="AMD87545.1"/>
    <property type="molecule type" value="Genomic_DNA"/>
</dbReference>
<reference evidence="4" key="1">
    <citation type="submission" date="2016-02" db="EMBL/GenBank/DDBJ databases">
        <authorList>
            <person name="Holder M.E."/>
            <person name="Ajami N.J."/>
            <person name="Petrosino J.F."/>
        </authorList>
    </citation>
    <scope>NUCLEOTIDE SEQUENCE [LARGE SCALE GENOMIC DNA]</scope>
    <source>
        <strain evidence="4">CCUG 36733</strain>
    </source>
</reference>
<dbReference type="RefSeq" id="WP_067942318.1">
    <property type="nucleotide sequence ID" value="NZ_CP014228.1"/>
</dbReference>
<dbReference type="InterPro" id="IPR036237">
    <property type="entry name" value="Xyl_isomerase-like_sf"/>
</dbReference>
<dbReference type="Gene3D" id="3.20.20.150">
    <property type="entry name" value="Divalent-metal-dependent TIM barrel enzymes"/>
    <property type="match status" value="1"/>
</dbReference>
<name>A0A109W2R2_ACTRD</name>
<evidence type="ECO:0000256" key="1">
    <source>
        <dbReference type="SAM" id="MobiDB-lite"/>
    </source>
</evidence>
<accession>A0A109W2R2</accession>
<dbReference type="STRING" id="111015.AXF14_08070"/>
<dbReference type="OrthoDB" id="3248123at2"/>
<feature type="domain" description="Xylose isomerase-like TIM barrel" evidence="2">
    <location>
        <begin position="25"/>
        <end position="265"/>
    </location>
</feature>
<keyword evidence="4" id="KW-1185">Reference proteome</keyword>
<dbReference type="AlphaFoldDB" id="A0A109W2R2"/>
<dbReference type="SUPFAM" id="SSF51658">
    <property type="entry name" value="Xylose isomerase-like"/>
    <property type="match status" value="1"/>
</dbReference>
<feature type="region of interest" description="Disordered" evidence="1">
    <location>
        <begin position="268"/>
        <end position="291"/>
    </location>
</feature>
<evidence type="ECO:0000259" key="2">
    <source>
        <dbReference type="Pfam" id="PF01261"/>
    </source>
</evidence>
<dbReference type="PANTHER" id="PTHR12110">
    <property type="entry name" value="HYDROXYPYRUVATE ISOMERASE"/>
    <property type="match status" value="1"/>
</dbReference>